<reference evidence="11 12" key="1">
    <citation type="journal article" date="2015" name="Int. Biodeterior. Biodegradation">
        <title>Physiological and genetic screening methods for the isolation of methyl tert-butyl ether-degrading bacteria for bioremediation purposes.</title>
        <authorList>
            <person name="Guisado I.M."/>
            <person name="Purswani J."/>
            <person name="Gonzalez Lopez J."/>
            <person name="Pozo C."/>
        </authorList>
    </citation>
    <scope>NUCLEOTIDE SEQUENCE [LARGE SCALE GENOMIC DNA]</scope>
    <source>
        <strain evidence="11 12">SH7</strain>
    </source>
</reference>
<dbReference type="PANTHER" id="PTHR22854">
    <property type="entry name" value="TRYPTOPHAN BIOSYNTHESIS PROTEIN"/>
    <property type="match status" value="1"/>
</dbReference>
<dbReference type="GO" id="GO:0004425">
    <property type="term" value="F:indole-3-glycerol-phosphate synthase activity"/>
    <property type="evidence" value="ECO:0007669"/>
    <property type="project" value="UniProtKB-UniRule"/>
</dbReference>
<evidence type="ECO:0000256" key="9">
    <source>
        <dbReference type="HAMAP-Rule" id="MF_00134"/>
    </source>
</evidence>
<dbReference type="NCBIfam" id="NF001377">
    <property type="entry name" value="PRK00278.2-4"/>
    <property type="match status" value="1"/>
</dbReference>
<evidence type="ECO:0000256" key="5">
    <source>
        <dbReference type="ARBA" id="ARBA00022793"/>
    </source>
</evidence>
<dbReference type="InterPro" id="IPR013798">
    <property type="entry name" value="Indole-3-glycerol_P_synth_dom"/>
</dbReference>
<feature type="domain" description="Indole-3-glycerol phosphate synthase" evidence="10">
    <location>
        <begin position="3"/>
        <end position="260"/>
    </location>
</feature>
<dbReference type="OrthoDB" id="9804217at2"/>
<dbReference type="CDD" id="cd00331">
    <property type="entry name" value="IGPS"/>
    <property type="match status" value="1"/>
</dbReference>
<dbReference type="Gene3D" id="3.20.20.70">
    <property type="entry name" value="Aldolase class I"/>
    <property type="match status" value="1"/>
</dbReference>
<dbReference type="PROSITE" id="PS00614">
    <property type="entry name" value="IGPS"/>
    <property type="match status" value="1"/>
</dbReference>
<comment type="similarity">
    <text evidence="3 9">Belongs to the TrpC family.</text>
</comment>
<dbReference type="EC" id="4.1.1.48" evidence="9"/>
<protein>
    <recommendedName>
        <fullName evidence="9">Indole-3-glycerol phosphate synthase</fullName>
        <shortName evidence="9">IGPS</shortName>
        <ecNumber evidence="9">4.1.1.48</ecNumber>
    </recommendedName>
</protein>
<dbReference type="InterPro" id="IPR013785">
    <property type="entry name" value="Aldolase_TIM"/>
</dbReference>
<evidence type="ECO:0000256" key="6">
    <source>
        <dbReference type="ARBA" id="ARBA00022822"/>
    </source>
</evidence>
<keyword evidence="5 9" id="KW-0210">Decarboxylase</keyword>
<evidence type="ECO:0000256" key="8">
    <source>
        <dbReference type="ARBA" id="ARBA00023239"/>
    </source>
</evidence>
<dbReference type="SUPFAM" id="SSF51366">
    <property type="entry name" value="Ribulose-phoshate binding barrel"/>
    <property type="match status" value="1"/>
</dbReference>
<keyword evidence="6 9" id="KW-0822">Tryptophan biosynthesis</keyword>
<comment type="pathway">
    <text evidence="2 9">Amino-acid biosynthesis; L-tryptophan biosynthesis; L-tryptophan from chorismate: step 4/5.</text>
</comment>
<keyword evidence="4 9" id="KW-0028">Amino-acid biosynthesis</keyword>
<evidence type="ECO:0000256" key="2">
    <source>
        <dbReference type="ARBA" id="ARBA00004696"/>
    </source>
</evidence>
<dbReference type="FunFam" id="3.20.20.70:FF:000024">
    <property type="entry name" value="Indole-3-glycerol phosphate synthase"/>
    <property type="match status" value="1"/>
</dbReference>
<evidence type="ECO:0000313" key="11">
    <source>
        <dbReference type="EMBL" id="KTD87177.1"/>
    </source>
</evidence>
<sequence>MYLDKIVATKIKEVEALSDSFSLAQAERDIAALPQTRGFRKALTEGKNRDMGLIAEVKKASPSKGLIREDFDPVSIAKGYEAGGADCLSVLTDVDYFQGSAAYLQQVKEAVNLPLLRKDFIINEKQIYEARLLGADAVLLIVAILTPAQLSHFIDIASGLGLDILIEVHDRNELAVVLSTEKITQSNVLLGINNRNLRTFETSLETTAELTALVPQGVPVISESGIAGPSDIDYLRTTGAHGVLVGEYLMRHANVEDAVNGLLGMLPNGKDRIRHV</sequence>
<keyword evidence="8 9" id="KW-0456">Lyase</keyword>
<keyword evidence="7 9" id="KW-0057">Aromatic amino acid biosynthesis</keyword>
<dbReference type="GO" id="GO:0004640">
    <property type="term" value="F:phosphoribosylanthranilate isomerase activity"/>
    <property type="evidence" value="ECO:0007669"/>
    <property type="project" value="TreeGrafter"/>
</dbReference>
<proteinExistence type="inferred from homology"/>
<dbReference type="RefSeq" id="WP_060622711.1">
    <property type="nucleotide sequence ID" value="NZ_LCZJ02000018.1"/>
</dbReference>
<dbReference type="Proteomes" id="UP000054709">
    <property type="component" value="Unassembled WGS sequence"/>
</dbReference>
<dbReference type="Pfam" id="PF00218">
    <property type="entry name" value="IGPS"/>
    <property type="match status" value="1"/>
</dbReference>
<keyword evidence="12" id="KW-1185">Reference proteome</keyword>
<dbReference type="InterPro" id="IPR001468">
    <property type="entry name" value="Indole-3-GlycerolPSynthase_CS"/>
</dbReference>
<dbReference type="GO" id="GO:0000162">
    <property type="term" value="P:L-tryptophan biosynthetic process"/>
    <property type="evidence" value="ECO:0007669"/>
    <property type="project" value="UniProtKB-UniRule"/>
</dbReference>
<comment type="caution">
    <text evidence="11">The sequence shown here is derived from an EMBL/GenBank/DDBJ whole genome shotgun (WGS) entry which is preliminary data.</text>
</comment>
<evidence type="ECO:0000313" key="12">
    <source>
        <dbReference type="Proteomes" id="UP000054709"/>
    </source>
</evidence>
<evidence type="ECO:0000256" key="1">
    <source>
        <dbReference type="ARBA" id="ARBA00001633"/>
    </source>
</evidence>
<dbReference type="PANTHER" id="PTHR22854:SF2">
    <property type="entry name" value="INDOLE-3-GLYCEROL-PHOSPHATE SYNTHASE"/>
    <property type="match status" value="1"/>
</dbReference>
<name>A0A0W1B0V8_9BACL</name>
<dbReference type="HAMAP" id="MF_00134_B">
    <property type="entry name" value="IGPS_B"/>
    <property type="match status" value="1"/>
</dbReference>
<dbReference type="AlphaFoldDB" id="A0A0W1B0V8"/>
<evidence type="ECO:0000256" key="3">
    <source>
        <dbReference type="ARBA" id="ARBA00008737"/>
    </source>
</evidence>
<comment type="catalytic activity">
    <reaction evidence="1 9">
        <text>1-(2-carboxyphenylamino)-1-deoxy-D-ribulose 5-phosphate + H(+) = (1S,2R)-1-C-(indol-3-yl)glycerol 3-phosphate + CO2 + H2O</text>
        <dbReference type="Rhea" id="RHEA:23476"/>
        <dbReference type="ChEBI" id="CHEBI:15377"/>
        <dbReference type="ChEBI" id="CHEBI:15378"/>
        <dbReference type="ChEBI" id="CHEBI:16526"/>
        <dbReference type="ChEBI" id="CHEBI:58613"/>
        <dbReference type="ChEBI" id="CHEBI:58866"/>
        <dbReference type="EC" id="4.1.1.48"/>
    </reaction>
</comment>
<dbReference type="UniPathway" id="UPA00035">
    <property type="reaction ID" value="UER00043"/>
</dbReference>
<dbReference type="InterPro" id="IPR011060">
    <property type="entry name" value="RibuloseP-bd_barrel"/>
</dbReference>
<dbReference type="InterPro" id="IPR045186">
    <property type="entry name" value="Indole-3-glycerol_P_synth"/>
</dbReference>
<evidence type="ECO:0000259" key="10">
    <source>
        <dbReference type="Pfam" id="PF00218"/>
    </source>
</evidence>
<organism evidence="11 12">
    <name type="scientific">Paenibacillus etheri</name>
    <dbReference type="NCBI Taxonomy" id="1306852"/>
    <lineage>
        <taxon>Bacteria</taxon>
        <taxon>Bacillati</taxon>
        <taxon>Bacillota</taxon>
        <taxon>Bacilli</taxon>
        <taxon>Bacillales</taxon>
        <taxon>Paenibacillaceae</taxon>
        <taxon>Paenibacillus</taxon>
    </lineage>
</organism>
<evidence type="ECO:0000256" key="7">
    <source>
        <dbReference type="ARBA" id="ARBA00023141"/>
    </source>
</evidence>
<accession>A0A0W1B0V8</accession>
<evidence type="ECO:0000256" key="4">
    <source>
        <dbReference type="ARBA" id="ARBA00022605"/>
    </source>
</evidence>
<dbReference type="EMBL" id="LCZJ02000018">
    <property type="protein sequence ID" value="KTD87177.1"/>
    <property type="molecule type" value="Genomic_DNA"/>
</dbReference>
<gene>
    <name evidence="9" type="primary">trpC</name>
    <name evidence="11" type="ORF">UQ64_10095</name>
</gene>